<dbReference type="Proteomes" id="UP001174136">
    <property type="component" value="Unassembled WGS sequence"/>
</dbReference>
<evidence type="ECO:0000256" key="6">
    <source>
        <dbReference type="ARBA" id="ARBA00023183"/>
    </source>
</evidence>
<dbReference type="Pfam" id="PF06473">
    <property type="entry name" value="FGF-BP1"/>
    <property type="match status" value="1"/>
</dbReference>
<dbReference type="GO" id="GO:0019838">
    <property type="term" value="F:growth factor binding"/>
    <property type="evidence" value="ECO:0007669"/>
    <property type="project" value="UniProtKB-KW"/>
</dbReference>
<feature type="compositionally biased region" description="Basic and acidic residues" evidence="7">
    <location>
        <begin position="64"/>
        <end position="76"/>
    </location>
</feature>
<dbReference type="PANTHER" id="PTHR15258:SF2">
    <property type="entry name" value="FIBROBLAST GROWTH FACTOR-BINDING PROTEIN 1"/>
    <property type="match status" value="1"/>
</dbReference>
<protein>
    <submittedName>
        <fullName evidence="8">Fibroblast growth factor-binding protein 1</fullName>
    </submittedName>
</protein>
<accession>A0AA47NCR2</accession>
<keyword evidence="9" id="KW-1185">Reference proteome</keyword>
<name>A0AA47NCR2_MERPO</name>
<sequence>MKFMIRRIVTVNTVAARWDQELFRRPSGITGLQSRRRTWPSSCTSLSSWSWDVCRCRFPPAPVRRPEEGAEPERKFSSQTHPSILPSPPPPPPLDRVSGSPLKGRFASKDKLRCQWVAAAGQDYDDVVLGVSCTKNGQRLSCEYLAKPAACRRYASRQGLYWKQVVRALKKQRTLCRGGALVLRAGVCRTAAEVSHFRLRVPPGFDPTPSPSPSPPPAGVKSCRVAHQQLADDYCNDSWSTLCVFFFTFVQNEDCSE</sequence>
<comment type="similarity">
    <text evidence="2">Belongs to the fibroblast growth factor-binding protein family.</text>
</comment>
<dbReference type="GO" id="GO:0005576">
    <property type="term" value="C:extracellular region"/>
    <property type="evidence" value="ECO:0007669"/>
    <property type="project" value="UniProtKB-SubCell"/>
</dbReference>
<keyword evidence="5" id="KW-1015">Disulfide bond</keyword>
<evidence type="ECO:0000256" key="4">
    <source>
        <dbReference type="ARBA" id="ARBA00022729"/>
    </source>
</evidence>
<keyword evidence="6" id="KW-0340">Growth factor binding</keyword>
<dbReference type="InterPro" id="IPR010510">
    <property type="entry name" value="FGF1-bd"/>
</dbReference>
<evidence type="ECO:0000256" key="5">
    <source>
        <dbReference type="ARBA" id="ARBA00023157"/>
    </source>
</evidence>
<evidence type="ECO:0000256" key="1">
    <source>
        <dbReference type="ARBA" id="ARBA00004613"/>
    </source>
</evidence>
<dbReference type="EMBL" id="JAOPHQ010000103">
    <property type="protein sequence ID" value="KAK0155771.1"/>
    <property type="molecule type" value="Genomic_DNA"/>
</dbReference>
<evidence type="ECO:0000313" key="8">
    <source>
        <dbReference type="EMBL" id="KAK0155771.1"/>
    </source>
</evidence>
<proteinExistence type="inferred from homology"/>
<gene>
    <name evidence="8" type="primary">Fgfbp1</name>
    <name evidence="8" type="ORF">N1851_001732</name>
</gene>
<comment type="caution">
    <text evidence="8">The sequence shown here is derived from an EMBL/GenBank/DDBJ whole genome shotgun (WGS) entry which is preliminary data.</text>
</comment>
<keyword evidence="4" id="KW-0732">Signal</keyword>
<feature type="region of interest" description="Disordered" evidence="7">
    <location>
        <begin position="64"/>
        <end position="101"/>
    </location>
</feature>
<feature type="compositionally biased region" description="Pro residues" evidence="7">
    <location>
        <begin position="85"/>
        <end position="94"/>
    </location>
</feature>
<comment type="subcellular location">
    <subcellularLocation>
        <location evidence="1">Secreted</location>
    </subcellularLocation>
</comment>
<dbReference type="PANTHER" id="PTHR15258">
    <property type="entry name" value="FGF BINDING PROTEIN-RELATED"/>
    <property type="match status" value="1"/>
</dbReference>
<keyword evidence="3" id="KW-0964">Secreted</keyword>
<dbReference type="AlphaFoldDB" id="A0AA47NCR2"/>
<evidence type="ECO:0000256" key="2">
    <source>
        <dbReference type="ARBA" id="ARBA00008326"/>
    </source>
</evidence>
<evidence type="ECO:0000256" key="7">
    <source>
        <dbReference type="SAM" id="MobiDB-lite"/>
    </source>
</evidence>
<organism evidence="8 9">
    <name type="scientific">Merluccius polli</name>
    <name type="common">Benguela hake</name>
    <name type="synonym">Merluccius cadenati</name>
    <dbReference type="NCBI Taxonomy" id="89951"/>
    <lineage>
        <taxon>Eukaryota</taxon>
        <taxon>Metazoa</taxon>
        <taxon>Chordata</taxon>
        <taxon>Craniata</taxon>
        <taxon>Vertebrata</taxon>
        <taxon>Euteleostomi</taxon>
        <taxon>Actinopterygii</taxon>
        <taxon>Neopterygii</taxon>
        <taxon>Teleostei</taxon>
        <taxon>Neoteleostei</taxon>
        <taxon>Acanthomorphata</taxon>
        <taxon>Zeiogadaria</taxon>
        <taxon>Gadariae</taxon>
        <taxon>Gadiformes</taxon>
        <taxon>Gadoidei</taxon>
        <taxon>Merlucciidae</taxon>
        <taxon>Merluccius</taxon>
    </lineage>
</organism>
<evidence type="ECO:0000256" key="3">
    <source>
        <dbReference type="ARBA" id="ARBA00022525"/>
    </source>
</evidence>
<dbReference type="GO" id="GO:0007267">
    <property type="term" value="P:cell-cell signaling"/>
    <property type="evidence" value="ECO:0007669"/>
    <property type="project" value="TreeGrafter"/>
</dbReference>
<reference evidence="8" key="1">
    <citation type="journal article" date="2023" name="Front. Mar. Sci.">
        <title>A new Merluccius polli reference genome to investigate the effects of global change in West African waters.</title>
        <authorList>
            <person name="Mateo J.L."/>
            <person name="Blanco-Fernandez C."/>
            <person name="Garcia-Vazquez E."/>
            <person name="Machado-Schiaffino G."/>
        </authorList>
    </citation>
    <scope>NUCLEOTIDE SEQUENCE</scope>
    <source>
        <strain evidence="8">C29</strain>
        <tissue evidence="8">Fin</tissue>
    </source>
</reference>
<evidence type="ECO:0000313" key="9">
    <source>
        <dbReference type="Proteomes" id="UP001174136"/>
    </source>
</evidence>